<sequence>MGSETKSDSGSRSSADWVHWSFLRPTQGAIGYVQVLAKRASYLDLASTKRRSFVEQQAIKVVRGPSDELHIIDHHHWSRAWFDMGLPEAPVRIAEDFSSLSQVQFRDEMVKRGWLHPFDHCGRKISVEQLPRSVAELPDDVFQSIAAFLRMAGIYDNPGEFNAKFAWADFMRRRITVRPLNVEGFALMLAEAFKASRLPEAVELPGFIKDARQ</sequence>
<dbReference type="InterPro" id="IPR036086">
    <property type="entry name" value="ParB/Sulfiredoxin_sf"/>
</dbReference>
<organism evidence="1 2">
    <name type="scientific">Caballeronia novacaledonica</name>
    <dbReference type="NCBI Taxonomy" id="1544861"/>
    <lineage>
        <taxon>Bacteria</taxon>
        <taxon>Pseudomonadati</taxon>
        <taxon>Pseudomonadota</taxon>
        <taxon>Betaproteobacteria</taxon>
        <taxon>Burkholderiales</taxon>
        <taxon>Burkholderiaceae</taxon>
        <taxon>Caballeronia</taxon>
    </lineage>
</organism>
<dbReference type="RefSeq" id="WP_106857652.1">
    <property type="nucleotide sequence ID" value="NZ_OGTP01000027.1"/>
</dbReference>
<dbReference type="CDD" id="cd16390">
    <property type="entry name" value="ParB_N_Srx_like"/>
    <property type="match status" value="1"/>
</dbReference>
<dbReference type="AlphaFoldDB" id="A0A2U3IDB4"/>
<name>A0A2U3IDB4_9BURK</name>
<reference evidence="2" key="1">
    <citation type="submission" date="2018-01" db="EMBL/GenBank/DDBJ databases">
        <authorList>
            <person name="Peeters C."/>
        </authorList>
    </citation>
    <scope>NUCLEOTIDE SEQUENCE [LARGE SCALE GENOMIC DNA]</scope>
</reference>
<dbReference type="InterPro" id="IPR014956">
    <property type="entry name" value="ParBc_2"/>
</dbReference>
<evidence type="ECO:0000313" key="2">
    <source>
        <dbReference type="Proteomes" id="UP000238169"/>
    </source>
</evidence>
<dbReference type="Gene3D" id="1.10.8.10">
    <property type="entry name" value="DNA helicase RuvA subunit, C-terminal domain"/>
    <property type="match status" value="1"/>
</dbReference>
<dbReference type="Pfam" id="PF08857">
    <property type="entry name" value="ParBc_2"/>
    <property type="match status" value="1"/>
</dbReference>
<dbReference type="OrthoDB" id="323572at2"/>
<proteinExistence type="predicted"/>
<evidence type="ECO:0000313" key="1">
    <source>
        <dbReference type="EMBL" id="SPB18199.1"/>
    </source>
</evidence>
<keyword evidence="2" id="KW-1185">Reference proteome</keyword>
<gene>
    <name evidence="1" type="ORF">NOV72_05398</name>
</gene>
<protein>
    <submittedName>
        <fullName evidence="1">Chromosome partitioning protein ParB</fullName>
    </submittedName>
</protein>
<dbReference type="Proteomes" id="UP000238169">
    <property type="component" value="Unassembled WGS sequence"/>
</dbReference>
<dbReference type="Gene3D" id="3.90.1530.10">
    <property type="entry name" value="Conserved hypothetical protein from pyrococcus furiosus pfu- 392566-001, ParB domain"/>
    <property type="match status" value="1"/>
</dbReference>
<dbReference type="SUPFAM" id="SSF110849">
    <property type="entry name" value="ParB/Sulfiredoxin"/>
    <property type="match status" value="1"/>
</dbReference>
<accession>A0A2U3IDB4</accession>
<dbReference type="EMBL" id="OGTP01000027">
    <property type="protein sequence ID" value="SPB18199.1"/>
    <property type="molecule type" value="Genomic_DNA"/>
</dbReference>